<evidence type="ECO:0000313" key="4">
    <source>
        <dbReference type="Proteomes" id="UP001336020"/>
    </source>
</evidence>
<sequence length="362" mass="38094">MSSILGRSSVGAVMLAVIALVSTACGAAPGSVEAAPPDGKKVLRYEGSPSNVTFPELAADLGYFDRVTLEWLGDNTSGPSSIQNAATGETDFGSAFHGAIAKLAGAGAPLTAVVSVMGADGDTAEHTFNGYYVLEGSPLTSARDLIGKKIGINTLGAYHEYVIKEWLFRSGLSDDEIAQVELVVVPPLNTEQALRQGAIDVGNLGGIIKDAALARGGVRPLFTDIDLSGPLSYSALVFRDDFIAEHPDEVADFVQGTARAVRWTQTQPRDEVVDRFVTIIEARGRSESTEFVQQWKSPGVPDPGGPIAADDFGIWIDQSVRLGILEHGAVDSEDLFTNEYNPYVNGTFPPDAGPDGNAPTAG</sequence>
<dbReference type="InterPro" id="IPR015168">
    <property type="entry name" value="SsuA/THI5"/>
</dbReference>
<evidence type="ECO:0000313" key="3">
    <source>
        <dbReference type="EMBL" id="MEE2057469.1"/>
    </source>
</evidence>
<dbReference type="Gene3D" id="3.40.190.10">
    <property type="entry name" value="Periplasmic binding protein-like II"/>
    <property type="match status" value="2"/>
</dbReference>
<organism evidence="3 4">
    <name type="scientific">Rhodococcus artemisiae</name>
    <dbReference type="NCBI Taxonomy" id="714159"/>
    <lineage>
        <taxon>Bacteria</taxon>
        <taxon>Bacillati</taxon>
        <taxon>Actinomycetota</taxon>
        <taxon>Actinomycetes</taxon>
        <taxon>Mycobacteriales</taxon>
        <taxon>Nocardiaceae</taxon>
        <taxon>Rhodococcus</taxon>
    </lineage>
</organism>
<feature type="chain" id="PRO_5046984781" evidence="1">
    <location>
        <begin position="28"/>
        <end position="362"/>
    </location>
</feature>
<dbReference type="Proteomes" id="UP001336020">
    <property type="component" value="Unassembled WGS sequence"/>
</dbReference>
<reference evidence="3 4" key="1">
    <citation type="submission" date="2023-07" db="EMBL/GenBank/DDBJ databases">
        <authorList>
            <person name="Girao M."/>
            <person name="Carvalho M.F."/>
        </authorList>
    </citation>
    <scope>NUCLEOTIDE SEQUENCE [LARGE SCALE GENOMIC DNA]</scope>
    <source>
        <strain evidence="3 4">YIM65754</strain>
    </source>
</reference>
<gene>
    <name evidence="3" type="ORF">Q7514_07990</name>
</gene>
<dbReference type="EMBL" id="JAUTXY010000003">
    <property type="protein sequence ID" value="MEE2057469.1"/>
    <property type="molecule type" value="Genomic_DNA"/>
</dbReference>
<dbReference type="SUPFAM" id="SSF53850">
    <property type="entry name" value="Periplasmic binding protein-like II"/>
    <property type="match status" value="1"/>
</dbReference>
<dbReference type="PROSITE" id="PS51257">
    <property type="entry name" value="PROKAR_LIPOPROTEIN"/>
    <property type="match status" value="1"/>
</dbReference>
<feature type="signal peptide" evidence="1">
    <location>
        <begin position="1"/>
        <end position="27"/>
    </location>
</feature>
<evidence type="ECO:0000259" key="2">
    <source>
        <dbReference type="Pfam" id="PF09084"/>
    </source>
</evidence>
<dbReference type="RefSeq" id="WP_330132732.1">
    <property type="nucleotide sequence ID" value="NZ_JAUTXY010000003.1"/>
</dbReference>
<accession>A0ABU7L7F3</accession>
<feature type="domain" description="SsuA/THI5-like" evidence="2">
    <location>
        <begin position="57"/>
        <end position="269"/>
    </location>
</feature>
<protein>
    <submittedName>
        <fullName evidence="3">ABC transporter substrate-binding protein</fullName>
    </submittedName>
</protein>
<name>A0ABU7L7F3_9NOCA</name>
<proteinExistence type="predicted"/>
<keyword evidence="1" id="KW-0732">Signal</keyword>
<evidence type="ECO:0000256" key="1">
    <source>
        <dbReference type="SAM" id="SignalP"/>
    </source>
</evidence>
<dbReference type="Pfam" id="PF09084">
    <property type="entry name" value="NMT1"/>
    <property type="match status" value="1"/>
</dbReference>
<comment type="caution">
    <text evidence="3">The sequence shown here is derived from an EMBL/GenBank/DDBJ whole genome shotgun (WGS) entry which is preliminary data.</text>
</comment>
<dbReference type="PANTHER" id="PTHR30024">
    <property type="entry name" value="ALIPHATIC SULFONATES-BINDING PROTEIN-RELATED"/>
    <property type="match status" value="1"/>
</dbReference>
<keyword evidence="4" id="KW-1185">Reference proteome</keyword>